<sequence>FTHAILYANQVLVIFVSLLWITPLAEIFVNSGDGAANSGFGNAEKLVGKMGFLPSDFGSFRKWCLLGSSLLQIVALRPNLQIIANGDYPYPIEPPPCEE</sequence>
<organism evidence="8 9">
    <name type="scientific">Phaseolus angularis</name>
    <name type="common">Azuki bean</name>
    <name type="synonym">Vigna angularis</name>
    <dbReference type="NCBI Taxonomy" id="3914"/>
    <lineage>
        <taxon>Eukaryota</taxon>
        <taxon>Viridiplantae</taxon>
        <taxon>Streptophyta</taxon>
        <taxon>Embryophyta</taxon>
        <taxon>Tracheophyta</taxon>
        <taxon>Spermatophyta</taxon>
        <taxon>Magnoliopsida</taxon>
        <taxon>eudicotyledons</taxon>
        <taxon>Gunneridae</taxon>
        <taxon>Pentapetalae</taxon>
        <taxon>rosids</taxon>
        <taxon>fabids</taxon>
        <taxon>Fabales</taxon>
        <taxon>Fabaceae</taxon>
        <taxon>Papilionoideae</taxon>
        <taxon>50 kb inversion clade</taxon>
        <taxon>NPAAA clade</taxon>
        <taxon>indigoferoid/millettioid clade</taxon>
        <taxon>Phaseoleae</taxon>
        <taxon>Vigna</taxon>
    </lineage>
</organism>
<keyword evidence="6" id="KW-0325">Glycoprotein</keyword>
<dbReference type="EMBL" id="CM003373">
    <property type="protein sequence ID" value="KOM38065.1"/>
    <property type="molecule type" value="Genomic_DNA"/>
</dbReference>
<comment type="similarity">
    <text evidence="2">Belongs to the TMEM161 family.</text>
</comment>
<evidence type="ECO:0000256" key="2">
    <source>
        <dbReference type="ARBA" id="ARBA00009706"/>
    </source>
</evidence>
<accession>A0A0L9U5L2</accession>
<keyword evidence="5 7" id="KW-0472">Membrane</keyword>
<gene>
    <name evidence="8" type="ORF">LR48_Vigan03g144700</name>
</gene>
<evidence type="ECO:0000256" key="7">
    <source>
        <dbReference type="SAM" id="Phobius"/>
    </source>
</evidence>
<name>A0A0L9U5L2_PHAAN</name>
<evidence type="ECO:0000256" key="4">
    <source>
        <dbReference type="ARBA" id="ARBA00022989"/>
    </source>
</evidence>
<feature type="transmembrane region" description="Helical" evidence="7">
    <location>
        <begin position="6"/>
        <end position="29"/>
    </location>
</feature>
<protein>
    <submittedName>
        <fullName evidence="8">Uncharacterized protein</fullName>
    </submittedName>
</protein>
<dbReference type="PANTHER" id="PTHR13624:SF6">
    <property type="entry name" value="EMEI"/>
    <property type="match status" value="1"/>
</dbReference>
<dbReference type="GO" id="GO:0016020">
    <property type="term" value="C:membrane"/>
    <property type="evidence" value="ECO:0007669"/>
    <property type="project" value="UniProtKB-SubCell"/>
</dbReference>
<evidence type="ECO:0000256" key="6">
    <source>
        <dbReference type="ARBA" id="ARBA00023180"/>
    </source>
</evidence>
<dbReference type="AlphaFoldDB" id="A0A0L9U5L2"/>
<evidence type="ECO:0000313" key="8">
    <source>
        <dbReference type="EMBL" id="KOM38065.1"/>
    </source>
</evidence>
<reference evidence="9" key="1">
    <citation type="journal article" date="2015" name="Proc. Natl. Acad. Sci. U.S.A.">
        <title>Genome sequencing of adzuki bean (Vigna angularis) provides insight into high starch and low fat accumulation and domestication.</title>
        <authorList>
            <person name="Yang K."/>
            <person name="Tian Z."/>
            <person name="Chen C."/>
            <person name="Luo L."/>
            <person name="Zhao B."/>
            <person name="Wang Z."/>
            <person name="Yu L."/>
            <person name="Li Y."/>
            <person name="Sun Y."/>
            <person name="Li W."/>
            <person name="Chen Y."/>
            <person name="Li Y."/>
            <person name="Zhang Y."/>
            <person name="Ai D."/>
            <person name="Zhao J."/>
            <person name="Shang C."/>
            <person name="Ma Y."/>
            <person name="Wu B."/>
            <person name="Wang M."/>
            <person name="Gao L."/>
            <person name="Sun D."/>
            <person name="Zhang P."/>
            <person name="Guo F."/>
            <person name="Wang W."/>
            <person name="Li Y."/>
            <person name="Wang J."/>
            <person name="Varshney R.K."/>
            <person name="Wang J."/>
            <person name="Ling H.Q."/>
            <person name="Wan P."/>
        </authorList>
    </citation>
    <scope>NUCLEOTIDE SEQUENCE</scope>
    <source>
        <strain evidence="9">cv. Jingnong 6</strain>
    </source>
</reference>
<evidence type="ECO:0000256" key="3">
    <source>
        <dbReference type="ARBA" id="ARBA00022692"/>
    </source>
</evidence>
<keyword evidence="4 7" id="KW-1133">Transmembrane helix</keyword>
<dbReference type="Gramene" id="KOM38065">
    <property type="protein sequence ID" value="KOM38065"/>
    <property type="gene ID" value="LR48_Vigan03g144700"/>
</dbReference>
<dbReference type="InterPro" id="IPR019395">
    <property type="entry name" value="Transmembrane_161A/B"/>
</dbReference>
<dbReference type="Proteomes" id="UP000053144">
    <property type="component" value="Chromosome 3"/>
</dbReference>
<evidence type="ECO:0000256" key="5">
    <source>
        <dbReference type="ARBA" id="ARBA00023136"/>
    </source>
</evidence>
<proteinExistence type="inferred from homology"/>
<feature type="non-terminal residue" evidence="8">
    <location>
        <position position="1"/>
    </location>
</feature>
<evidence type="ECO:0000256" key="1">
    <source>
        <dbReference type="ARBA" id="ARBA00004141"/>
    </source>
</evidence>
<comment type="subcellular location">
    <subcellularLocation>
        <location evidence="1">Membrane</location>
        <topology evidence="1">Multi-pass membrane protein</topology>
    </subcellularLocation>
</comment>
<keyword evidence="3 7" id="KW-0812">Transmembrane</keyword>
<evidence type="ECO:0000313" key="9">
    <source>
        <dbReference type="Proteomes" id="UP000053144"/>
    </source>
</evidence>
<dbReference type="PANTHER" id="PTHR13624">
    <property type="entry name" value="RE42071P"/>
    <property type="match status" value="1"/>
</dbReference>